<reference evidence="1" key="1">
    <citation type="submission" date="2015-01" db="EMBL/GenBank/DDBJ databases">
        <title>The Genome Sequence of Cladophialophora bantiana CBS 173.52.</title>
        <authorList>
            <consortium name="The Broad Institute Genomics Platform"/>
            <person name="Cuomo C."/>
            <person name="de Hoog S."/>
            <person name="Gorbushina A."/>
            <person name="Stielow B."/>
            <person name="Teixiera M."/>
            <person name="Abouelleil A."/>
            <person name="Chapman S.B."/>
            <person name="Priest M."/>
            <person name="Young S.K."/>
            <person name="Wortman J."/>
            <person name="Nusbaum C."/>
            <person name="Birren B."/>
        </authorList>
    </citation>
    <scope>NUCLEOTIDE SEQUENCE [LARGE SCALE GENOMIC DNA]</scope>
    <source>
        <strain evidence="1">CBS 173.52</strain>
    </source>
</reference>
<evidence type="ECO:0000313" key="1">
    <source>
        <dbReference type="EMBL" id="KIW90622.1"/>
    </source>
</evidence>
<protein>
    <submittedName>
        <fullName evidence="1">Uncharacterized protein</fullName>
    </submittedName>
</protein>
<dbReference type="Proteomes" id="UP000053789">
    <property type="component" value="Unassembled WGS sequence"/>
</dbReference>
<keyword evidence="2" id="KW-1185">Reference proteome</keyword>
<dbReference type="OrthoDB" id="9991317at2759"/>
<gene>
    <name evidence="1" type="ORF">Z519_08405</name>
</gene>
<dbReference type="EMBL" id="KN846992">
    <property type="protein sequence ID" value="KIW90622.1"/>
    <property type="molecule type" value="Genomic_DNA"/>
</dbReference>
<dbReference type="GeneID" id="27701333"/>
<sequence length="498" mass="55723">MIERAQTEIRQMGATIREQTLFVSAVAQTLVRAPEYGYGGKALEDYLSRLPAEIRLEIELQLRVAMSMASATSGNTEEAGRQAEMAMTAAIETASHDERSDASFLLAVSRIKRATAPRNKSMAMVALSNASITLQLWASIDQFMGHPIQAADKFAWLASVELQICNTHNIVLEKVCEMEILRATRLQDYDTPVRISRERLDAGKERSGSSHFHKAQHTTQLLSCLYTQFRARAQSMAQLPPDQSETVAKDYFESIMQANEPYSLCTQAGGSETIITSLNYLFDLLSAFQFNSQVELLKSWLVEAQKIENFYDAIRRTVAMASNYRKLYDNAFTACKITDDVAVARQWVQKSKARSLSDIFGIRAVLQLSLLATIKADSEAHALFEKERLLRAAALKTRPLEYLNARRQAEEVRLRMKEHPLRAQALTIRAGAFDISFSQAALGEALALSGGTCKNVKYVEWYIPHQPSSETKIVLLVRALDGDTNMRELNITTGSIEF</sequence>
<accession>A0A0D2FVP6</accession>
<dbReference type="RefSeq" id="XP_016617291.1">
    <property type="nucleotide sequence ID" value="XM_016766133.1"/>
</dbReference>
<name>A0A0D2FVP6_CLAB1</name>
<organism evidence="1 2">
    <name type="scientific">Cladophialophora bantiana (strain ATCC 10958 / CBS 173.52 / CDC B-1940 / NIH 8579)</name>
    <name type="common">Xylohypha bantiana</name>
    <dbReference type="NCBI Taxonomy" id="1442370"/>
    <lineage>
        <taxon>Eukaryota</taxon>
        <taxon>Fungi</taxon>
        <taxon>Dikarya</taxon>
        <taxon>Ascomycota</taxon>
        <taxon>Pezizomycotina</taxon>
        <taxon>Eurotiomycetes</taxon>
        <taxon>Chaetothyriomycetidae</taxon>
        <taxon>Chaetothyriales</taxon>
        <taxon>Herpotrichiellaceae</taxon>
        <taxon>Cladophialophora</taxon>
    </lineage>
</organism>
<evidence type="ECO:0000313" key="2">
    <source>
        <dbReference type="Proteomes" id="UP000053789"/>
    </source>
</evidence>
<dbReference type="HOGENOM" id="CLU_547456_0_0_1"/>
<dbReference type="AlphaFoldDB" id="A0A0D2FVP6"/>
<proteinExistence type="predicted"/>
<dbReference type="VEuPathDB" id="FungiDB:Z519_08405"/>